<comment type="function">
    <text evidence="1">Needed for flagellar regrowth and assembly.</text>
</comment>
<keyword evidence="5" id="KW-0813">Transport</keyword>
<dbReference type="EMBL" id="SMLK01000001">
    <property type="protein sequence ID" value="TFZ08344.1"/>
    <property type="molecule type" value="Genomic_DNA"/>
</dbReference>
<dbReference type="OrthoDB" id="5296952at2"/>
<evidence type="ECO:0000256" key="10">
    <source>
        <dbReference type="SAM" id="MobiDB-lite"/>
    </source>
</evidence>
<evidence type="ECO:0000256" key="3">
    <source>
        <dbReference type="ARBA" id="ARBA00006602"/>
    </source>
</evidence>
<evidence type="ECO:0000256" key="1">
    <source>
        <dbReference type="ARBA" id="ARBA00003041"/>
    </source>
</evidence>
<evidence type="ECO:0000256" key="4">
    <source>
        <dbReference type="ARBA" id="ARBA00016507"/>
    </source>
</evidence>
<sequence>MAKISSEHDAAGAPAAPTSRIIAAEALAGVRAFDLTELAGAKPAPVKRLTSRDLSNDTARAAYSLGHRRGYEQGAKAGLQQGYEQGSQALESHESRKAADVAAQMKRLLEGFTRDLSTLESQLASDVVSLAVDIAREVIRRELALDEQALLPAAREALRALGEGASVLEVHLNPTDAERIAPALQGAQPAPRVVPDADLPPGGCRVEGDTGIAEASFTARWQAVMARLGRDGEPFA</sequence>
<keyword evidence="6" id="KW-0963">Cytoplasm</keyword>
<organism evidence="12 13">
    <name type="scientific">Ramlibacter humi</name>
    <dbReference type="NCBI Taxonomy" id="2530451"/>
    <lineage>
        <taxon>Bacteria</taxon>
        <taxon>Pseudomonadati</taxon>
        <taxon>Pseudomonadota</taxon>
        <taxon>Betaproteobacteria</taxon>
        <taxon>Burkholderiales</taxon>
        <taxon>Comamonadaceae</taxon>
        <taxon>Ramlibacter</taxon>
    </lineage>
</organism>
<dbReference type="GO" id="GO:0003774">
    <property type="term" value="F:cytoskeletal motor activity"/>
    <property type="evidence" value="ECO:0007669"/>
    <property type="project" value="InterPro"/>
</dbReference>
<reference evidence="12 13" key="1">
    <citation type="submission" date="2019-03" db="EMBL/GenBank/DDBJ databases">
        <title>Ramlibacter sp. 18x22-1, whole genome shotgun sequence.</title>
        <authorList>
            <person name="Zhang X."/>
            <person name="Feng G."/>
            <person name="Zhu H."/>
        </authorList>
    </citation>
    <scope>NUCLEOTIDE SEQUENCE [LARGE SCALE GENOMIC DNA]</scope>
    <source>
        <strain evidence="12 13">18x22-1</strain>
    </source>
</reference>
<dbReference type="Pfam" id="PF02108">
    <property type="entry name" value="FliH"/>
    <property type="match status" value="1"/>
</dbReference>
<dbReference type="GO" id="GO:0071973">
    <property type="term" value="P:bacterial-type flagellum-dependent cell motility"/>
    <property type="evidence" value="ECO:0007669"/>
    <property type="project" value="InterPro"/>
</dbReference>
<feature type="region of interest" description="Disordered" evidence="10">
    <location>
        <begin position="75"/>
        <end position="96"/>
    </location>
</feature>
<comment type="similarity">
    <text evidence="3">Belongs to the FliH family.</text>
</comment>
<dbReference type="Proteomes" id="UP000297839">
    <property type="component" value="Unassembled WGS sequence"/>
</dbReference>
<proteinExistence type="inferred from homology"/>
<keyword evidence="8" id="KW-0653">Protein transport</keyword>
<dbReference type="InterPro" id="IPR051472">
    <property type="entry name" value="T3SS_Stator/FliH"/>
</dbReference>
<gene>
    <name evidence="12" type="ORF">EZ216_04090</name>
</gene>
<evidence type="ECO:0000313" key="13">
    <source>
        <dbReference type="Proteomes" id="UP000297839"/>
    </source>
</evidence>
<keyword evidence="13" id="KW-1185">Reference proteome</keyword>
<dbReference type="GO" id="GO:0009288">
    <property type="term" value="C:bacterial-type flagellum"/>
    <property type="evidence" value="ECO:0007669"/>
    <property type="project" value="InterPro"/>
</dbReference>
<dbReference type="PANTHER" id="PTHR34982">
    <property type="entry name" value="YOP PROTEINS TRANSLOCATION PROTEIN L"/>
    <property type="match status" value="1"/>
</dbReference>
<evidence type="ECO:0000256" key="6">
    <source>
        <dbReference type="ARBA" id="ARBA00022490"/>
    </source>
</evidence>
<dbReference type="InterPro" id="IPR018035">
    <property type="entry name" value="Flagellar_FliH/T3SS_HrpE"/>
</dbReference>
<dbReference type="RefSeq" id="WP_135248280.1">
    <property type="nucleotide sequence ID" value="NZ_SMLK01000001.1"/>
</dbReference>
<accession>A0A4Z0CBF6</accession>
<evidence type="ECO:0000256" key="8">
    <source>
        <dbReference type="ARBA" id="ARBA00022927"/>
    </source>
</evidence>
<evidence type="ECO:0000256" key="5">
    <source>
        <dbReference type="ARBA" id="ARBA00022448"/>
    </source>
</evidence>
<evidence type="ECO:0000256" key="2">
    <source>
        <dbReference type="ARBA" id="ARBA00004496"/>
    </source>
</evidence>
<comment type="caution">
    <text evidence="12">The sequence shown here is derived from an EMBL/GenBank/DDBJ whole genome shotgun (WGS) entry which is preliminary data.</text>
</comment>
<keyword evidence="7" id="KW-1005">Bacterial flagellum biogenesis</keyword>
<dbReference type="GO" id="GO:0015031">
    <property type="term" value="P:protein transport"/>
    <property type="evidence" value="ECO:0007669"/>
    <property type="project" value="UniProtKB-KW"/>
</dbReference>
<dbReference type="AlphaFoldDB" id="A0A4Z0CBF6"/>
<evidence type="ECO:0000256" key="9">
    <source>
        <dbReference type="ARBA" id="ARBA00023225"/>
    </source>
</evidence>
<dbReference type="PANTHER" id="PTHR34982:SF1">
    <property type="entry name" value="FLAGELLAR ASSEMBLY PROTEIN FLIH"/>
    <property type="match status" value="1"/>
</dbReference>
<feature type="domain" description="Flagellar assembly protein FliH/Type III secretion system HrpE" evidence="11">
    <location>
        <begin position="101"/>
        <end position="223"/>
    </location>
</feature>
<protein>
    <recommendedName>
        <fullName evidence="4">Flagellar assembly protein FliH</fullName>
    </recommendedName>
</protein>
<dbReference type="PRINTS" id="PR01003">
    <property type="entry name" value="FLGFLIH"/>
</dbReference>
<name>A0A4Z0CBF6_9BURK</name>
<keyword evidence="9" id="KW-1006">Bacterial flagellum protein export</keyword>
<evidence type="ECO:0000313" key="12">
    <source>
        <dbReference type="EMBL" id="TFZ08344.1"/>
    </source>
</evidence>
<dbReference type="GO" id="GO:0005829">
    <property type="term" value="C:cytosol"/>
    <property type="evidence" value="ECO:0007669"/>
    <property type="project" value="TreeGrafter"/>
</dbReference>
<dbReference type="GO" id="GO:0044781">
    <property type="term" value="P:bacterial-type flagellum organization"/>
    <property type="evidence" value="ECO:0007669"/>
    <property type="project" value="UniProtKB-KW"/>
</dbReference>
<evidence type="ECO:0000259" key="11">
    <source>
        <dbReference type="Pfam" id="PF02108"/>
    </source>
</evidence>
<comment type="subcellular location">
    <subcellularLocation>
        <location evidence="2">Cytoplasm</location>
    </subcellularLocation>
</comment>
<dbReference type="InterPro" id="IPR000563">
    <property type="entry name" value="Flag_FliH"/>
</dbReference>
<evidence type="ECO:0000256" key="7">
    <source>
        <dbReference type="ARBA" id="ARBA00022795"/>
    </source>
</evidence>